<dbReference type="OrthoDB" id="4964044at2"/>
<comment type="caution">
    <text evidence="1">The sequence shown here is derived from an EMBL/GenBank/DDBJ whole genome shotgun (WGS) entry which is preliminary data.</text>
</comment>
<gene>
    <name evidence="1" type="ORF">FEF27_08730</name>
</gene>
<dbReference type="InterPro" id="IPR029068">
    <property type="entry name" value="Glyas_Bleomycin-R_OHBP_Dase"/>
</dbReference>
<evidence type="ECO:0000313" key="1">
    <source>
        <dbReference type="EMBL" id="TLP74428.1"/>
    </source>
</evidence>
<dbReference type="InterPro" id="IPR010393">
    <property type="entry name" value="DUF991_YecM-like"/>
</dbReference>
<name>A0A5R9A719_9MICC</name>
<evidence type="ECO:0000313" key="2">
    <source>
        <dbReference type="Proteomes" id="UP000306544"/>
    </source>
</evidence>
<accession>A0A5R9A719</accession>
<dbReference type="PANTHER" id="PTHR37519">
    <property type="match status" value="1"/>
</dbReference>
<dbReference type="Gene3D" id="3.10.180.10">
    <property type="entry name" value="2,3-Dihydroxybiphenyl 1,2-Dioxygenase, domain 1"/>
    <property type="match status" value="1"/>
</dbReference>
<evidence type="ECO:0008006" key="3">
    <source>
        <dbReference type="Google" id="ProtNLM"/>
    </source>
</evidence>
<protein>
    <recommendedName>
        <fullName evidence="3">VOC family protein</fullName>
    </recommendedName>
</protein>
<dbReference type="EMBL" id="VAWA01000010">
    <property type="protein sequence ID" value="TLP74428.1"/>
    <property type="molecule type" value="Genomic_DNA"/>
</dbReference>
<sequence>MRTRSAPRWFCPYPLVSDSPHVAYLLVNIAQLYDTAIADADSLIDRLGVRDELVQNDTLCLQVPSNERYDQVKTELSELGELISESEVNGRLIAVFELHRRLKSSGWSVSFVELPQPKTGTEAEGVRHLQFVTRTGIESFRAKFPRLDFDDRGNARNRLLEIAEDGAVVRFHDKNMGAVIALETMG</sequence>
<keyword evidence="2" id="KW-1185">Reference proteome</keyword>
<dbReference type="Pfam" id="PF06185">
    <property type="entry name" value="YecM"/>
    <property type="match status" value="1"/>
</dbReference>
<dbReference type="AlphaFoldDB" id="A0A5R9A719"/>
<dbReference type="PANTHER" id="PTHR37519:SF1">
    <property type="entry name" value="DIHYDROXYBIPHENYL DIOXYGENASE DOMAIN-CONTAINING PROTEIN"/>
    <property type="match status" value="1"/>
</dbReference>
<dbReference type="Proteomes" id="UP000306544">
    <property type="component" value="Unassembled WGS sequence"/>
</dbReference>
<proteinExistence type="predicted"/>
<organism evidence="1 2">
    <name type="scientific">Nesterenkonia sphaerica</name>
    <dbReference type="NCBI Taxonomy" id="1804988"/>
    <lineage>
        <taxon>Bacteria</taxon>
        <taxon>Bacillati</taxon>
        <taxon>Actinomycetota</taxon>
        <taxon>Actinomycetes</taxon>
        <taxon>Micrococcales</taxon>
        <taxon>Micrococcaceae</taxon>
        <taxon>Nesterenkonia</taxon>
    </lineage>
</organism>
<reference evidence="1 2" key="1">
    <citation type="submission" date="2019-05" db="EMBL/GenBank/DDBJ databases">
        <title>Nesterenkonia sp. GY239, isolated from the Southern Atlantic Ocean.</title>
        <authorList>
            <person name="Zhang G."/>
        </authorList>
    </citation>
    <scope>NUCLEOTIDE SEQUENCE [LARGE SCALE GENOMIC DNA]</scope>
    <source>
        <strain evidence="1 2">GY239</strain>
    </source>
</reference>
<dbReference type="SUPFAM" id="SSF54593">
    <property type="entry name" value="Glyoxalase/Bleomycin resistance protein/Dihydroxybiphenyl dioxygenase"/>
    <property type="match status" value="1"/>
</dbReference>